<evidence type="ECO:0000313" key="15">
    <source>
        <dbReference type="EMBL" id="KKK66022.1"/>
    </source>
</evidence>
<evidence type="ECO:0000256" key="11">
    <source>
        <dbReference type="ARBA" id="ARBA00022759"/>
    </source>
</evidence>
<evidence type="ECO:0000256" key="9">
    <source>
        <dbReference type="ARBA" id="ARBA00022722"/>
    </source>
</evidence>
<evidence type="ECO:0000259" key="14">
    <source>
        <dbReference type="PROSITE" id="PS51975"/>
    </source>
</evidence>
<dbReference type="SUPFAM" id="SSF53098">
    <property type="entry name" value="Ribonuclease H-like"/>
    <property type="match status" value="1"/>
</dbReference>
<keyword evidence="9" id="KW-0540">Nuclease</keyword>
<dbReference type="GO" id="GO:0046872">
    <property type="term" value="F:metal ion binding"/>
    <property type="evidence" value="ECO:0007669"/>
    <property type="project" value="UniProtKB-KW"/>
</dbReference>
<dbReference type="GO" id="GO:0003723">
    <property type="term" value="F:RNA binding"/>
    <property type="evidence" value="ECO:0007669"/>
    <property type="project" value="InterPro"/>
</dbReference>
<dbReference type="GO" id="GO:0004523">
    <property type="term" value="F:RNA-DNA hybrid ribonuclease activity"/>
    <property type="evidence" value="ECO:0007669"/>
    <property type="project" value="UniProtKB-EC"/>
</dbReference>
<protein>
    <recommendedName>
        <fullName evidence="7">Ribonuclease HII</fullName>
        <ecNumber evidence="6">3.1.26.4</ecNumber>
    </recommendedName>
</protein>
<reference evidence="15" key="1">
    <citation type="journal article" date="2015" name="Nature">
        <title>Complex archaea that bridge the gap between prokaryotes and eukaryotes.</title>
        <authorList>
            <person name="Spang A."/>
            <person name="Saw J.H."/>
            <person name="Jorgensen S.L."/>
            <person name="Zaremba-Niedzwiedzka K."/>
            <person name="Martijn J."/>
            <person name="Lind A.E."/>
            <person name="van Eijk R."/>
            <person name="Schleper C."/>
            <person name="Guy L."/>
            <person name="Ettema T.J."/>
        </authorList>
    </citation>
    <scope>NUCLEOTIDE SEQUENCE</scope>
</reference>
<dbReference type="GO" id="GO:0032299">
    <property type="term" value="C:ribonuclease H2 complex"/>
    <property type="evidence" value="ECO:0007669"/>
    <property type="project" value="TreeGrafter"/>
</dbReference>
<feature type="domain" description="RNase H type-2" evidence="14">
    <location>
        <begin position="1"/>
        <end position="184"/>
    </location>
</feature>
<dbReference type="InterPro" id="IPR036397">
    <property type="entry name" value="RNaseH_sf"/>
</dbReference>
<comment type="caution">
    <text evidence="15">The sequence shown here is derived from an EMBL/GenBank/DDBJ whole genome shotgun (WGS) entry which is preliminary data.</text>
</comment>
<evidence type="ECO:0000256" key="4">
    <source>
        <dbReference type="ARBA" id="ARBA00004496"/>
    </source>
</evidence>
<comment type="subcellular location">
    <subcellularLocation>
        <location evidence="4">Cytoplasm</location>
    </subcellularLocation>
</comment>
<dbReference type="InterPro" id="IPR022898">
    <property type="entry name" value="RNase_HII"/>
</dbReference>
<evidence type="ECO:0000256" key="8">
    <source>
        <dbReference type="ARBA" id="ARBA00022490"/>
    </source>
</evidence>
<dbReference type="GO" id="GO:0043137">
    <property type="term" value="P:DNA replication, removal of RNA primer"/>
    <property type="evidence" value="ECO:0007669"/>
    <property type="project" value="TreeGrafter"/>
</dbReference>
<name>A0A0F8XA60_9ZZZZ</name>
<evidence type="ECO:0000256" key="1">
    <source>
        <dbReference type="ARBA" id="ARBA00000077"/>
    </source>
</evidence>
<keyword evidence="11" id="KW-0255">Endonuclease</keyword>
<dbReference type="InterPro" id="IPR024567">
    <property type="entry name" value="RNase_HII/HIII_dom"/>
</dbReference>
<organism evidence="15">
    <name type="scientific">marine sediment metagenome</name>
    <dbReference type="NCBI Taxonomy" id="412755"/>
    <lineage>
        <taxon>unclassified sequences</taxon>
        <taxon>metagenomes</taxon>
        <taxon>ecological metagenomes</taxon>
    </lineage>
</organism>
<dbReference type="CDD" id="cd07182">
    <property type="entry name" value="RNase_HII_bacteria_HII_like"/>
    <property type="match status" value="1"/>
</dbReference>
<dbReference type="EC" id="3.1.26.4" evidence="6"/>
<sequence length="184" mass="20105">GPVVAAAVVLGRGEKWFEYLDDSKKLTRRNRDRLIELIVGNSVAIGIGYSSNDKIDEIGIIEARNIAAIDAFEQCSLALVPYTVAAVVDDSRLWKLRDYLGGFSSLFVDKADSLSFSVAAASIVAKASRDLFMELEAKDYPEYSFEKNKGYGSKAHFSALKKHGPCPLHRASFAPVRSSIIASL</sequence>
<dbReference type="GO" id="GO:0006298">
    <property type="term" value="P:mismatch repair"/>
    <property type="evidence" value="ECO:0007669"/>
    <property type="project" value="TreeGrafter"/>
</dbReference>
<evidence type="ECO:0000256" key="2">
    <source>
        <dbReference type="ARBA" id="ARBA00001936"/>
    </source>
</evidence>
<dbReference type="PANTHER" id="PTHR10954">
    <property type="entry name" value="RIBONUCLEASE H2 SUBUNIT A"/>
    <property type="match status" value="1"/>
</dbReference>
<dbReference type="PROSITE" id="PS51975">
    <property type="entry name" value="RNASE_H_2"/>
    <property type="match status" value="1"/>
</dbReference>
<evidence type="ECO:0000256" key="12">
    <source>
        <dbReference type="ARBA" id="ARBA00022801"/>
    </source>
</evidence>
<dbReference type="AlphaFoldDB" id="A0A0F8XA60"/>
<keyword evidence="12" id="KW-0378">Hydrolase</keyword>
<comment type="cofactor">
    <cofactor evidence="3">
        <name>Mg(2+)</name>
        <dbReference type="ChEBI" id="CHEBI:18420"/>
    </cofactor>
</comment>
<dbReference type="InterPro" id="IPR012337">
    <property type="entry name" value="RNaseH-like_sf"/>
</dbReference>
<accession>A0A0F8XA60</accession>
<evidence type="ECO:0000256" key="10">
    <source>
        <dbReference type="ARBA" id="ARBA00022723"/>
    </source>
</evidence>
<evidence type="ECO:0000256" key="6">
    <source>
        <dbReference type="ARBA" id="ARBA00012180"/>
    </source>
</evidence>
<evidence type="ECO:0000256" key="3">
    <source>
        <dbReference type="ARBA" id="ARBA00001946"/>
    </source>
</evidence>
<proteinExistence type="inferred from homology"/>
<comment type="cofactor">
    <cofactor evidence="2">
        <name>Mn(2+)</name>
        <dbReference type="ChEBI" id="CHEBI:29035"/>
    </cofactor>
</comment>
<dbReference type="InterPro" id="IPR001352">
    <property type="entry name" value="RNase_HII/HIII"/>
</dbReference>
<dbReference type="GO" id="GO:0005737">
    <property type="term" value="C:cytoplasm"/>
    <property type="evidence" value="ECO:0007669"/>
    <property type="project" value="UniProtKB-SubCell"/>
</dbReference>
<keyword evidence="8" id="KW-0963">Cytoplasm</keyword>
<evidence type="ECO:0000256" key="13">
    <source>
        <dbReference type="ARBA" id="ARBA00023211"/>
    </source>
</evidence>
<gene>
    <name evidence="15" type="ORF">LCGC14_2968290</name>
</gene>
<keyword evidence="13" id="KW-0464">Manganese</keyword>
<keyword evidence="10" id="KW-0479">Metal-binding</keyword>
<dbReference type="EMBL" id="LAZR01060279">
    <property type="protein sequence ID" value="KKK66022.1"/>
    <property type="molecule type" value="Genomic_DNA"/>
</dbReference>
<dbReference type="PANTHER" id="PTHR10954:SF18">
    <property type="entry name" value="RIBONUCLEASE HII"/>
    <property type="match status" value="1"/>
</dbReference>
<dbReference type="Pfam" id="PF01351">
    <property type="entry name" value="RNase_HII"/>
    <property type="match status" value="1"/>
</dbReference>
<feature type="non-terminal residue" evidence="15">
    <location>
        <position position="1"/>
    </location>
</feature>
<evidence type="ECO:0000256" key="7">
    <source>
        <dbReference type="ARBA" id="ARBA00019179"/>
    </source>
</evidence>
<evidence type="ECO:0000256" key="5">
    <source>
        <dbReference type="ARBA" id="ARBA00007383"/>
    </source>
</evidence>
<comment type="catalytic activity">
    <reaction evidence="1">
        <text>Endonucleolytic cleavage to 5'-phosphomonoester.</text>
        <dbReference type="EC" id="3.1.26.4"/>
    </reaction>
</comment>
<comment type="similarity">
    <text evidence="5">Belongs to the RNase HII family.</text>
</comment>
<dbReference type="Gene3D" id="3.30.420.10">
    <property type="entry name" value="Ribonuclease H-like superfamily/Ribonuclease H"/>
    <property type="match status" value="1"/>
</dbReference>